<dbReference type="AlphaFoldDB" id="A0A7W7FUA7"/>
<proteinExistence type="predicted"/>
<dbReference type="Proteomes" id="UP000533598">
    <property type="component" value="Unassembled WGS sequence"/>
</dbReference>
<reference evidence="1 2" key="1">
    <citation type="submission" date="2020-08" db="EMBL/GenBank/DDBJ databases">
        <title>Sequencing the genomes of 1000 actinobacteria strains.</title>
        <authorList>
            <person name="Klenk H.-P."/>
        </authorList>
    </citation>
    <scope>NUCLEOTIDE SEQUENCE [LARGE SCALE GENOMIC DNA]</scope>
    <source>
        <strain evidence="1 2">DSM 44230</strain>
    </source>
</reference>
<gene>
    <name evidence="1" type="ORF">HNR67_001712</name>
</gene>
<dbReference type="EMBL" id="JACHMH010000001">
    <property type="protein sequence ID" value="MBB4675594.1"/>
    <property type="molecule type" value="Genomic_DNA"/>
</dbReference>
<organism evidence="1 2">
    <name type="scientific">Crossiella cryophila</name>
    <dbReference type="NCBI Taxonomy" id="43355"/>
    <lineage>
        <taxon>Bacteria</taxon>
        <taxon>Bacillati</taxon>
        <taxon>Actinomycetota</taxon>
        <taxon>Actinomycetes</taxon>
        <taxon>Pseudonocardiales</taxon>
        <taxon>Pseudonocardiaceae</taxon>
        <taxon>Crossiella</taxon>
    </lineage>
</organism>
<keyword evidence="2" id="KW-1185">Reference proteome</keyword>
<evidence type="ECO:0000313" key="2">
    <source>
        <dbReference type="Proteomes" id="UP000533598"/>
    </source>
</evidence>
<sequence length="307" mass="33895">MRKSEMASSGLHEALRTGPFEHALRLAIQASGLTLARIRSRMAERGMPVGLATLSYWQRGRSRPRSAALVRTLEEVVGVPQGALQTLLSPARQQQPAPERPWYAVTPRQVCANAETVQRLLVELANPFDGQLIALSVHEHLALAPGRGIDELDLQILRQARIDGVDRDAVIAACEPGELPVRWRSDRTRLGRVATDHQAGVMVVEARFPHPLHRGENLLVDTVFEFTGRGSACTAWGGGFRAGAQTYCLTVRFPAGDPPARVWRVFRPDNSSPTVDVGDIQVDGNLVAHFIDFDLPPGYYGMRWCWN</sequence>
<protein>
    <submittedName>
        <fullName evidence="1">Uncharacterized protein</fullName>
    </submittedName>
</protein>
<evidence type="ECO:0000313" key="1">
    <source>
        <dbReference type="EMBL" id="MBB4675594.1"/>
    </source>
</evidence>
<dbReference type="RefSeq" id="WP_185001548.1">
    <property type="nucleotide sequence ID" value="NZ_BAAAUI010000031.1"/>
</dbReference>
<comment type="caution">
    <text evidence="1">The sequence shown here is derived from an EMBL/GenBank/DDBJ whole genome shotgun (WGS) entry which is preliminary data.</text>
</comment>
<accession>A0A7W7FUA7</accession>
<name>A0A7W7FUA7_9PSEU</name>